<name>A0A9W6Q4Z5_9ACTN</name>
<sequence>MSRRLLKSSVFLTASALFAGLAQGPAFAATPSVWVQSASDHVFSSSVRPSAPVTGIALYAARNEVQAAQIAVRSTSNATGVSVVAGDLTGPGGASIPAADITVSSEYNHPNVNKPGAQTQNPPDGSSNYYDALVENTPSALAANYTQPYYYSVAVPTGQAPGVYSGTATVQSSLGNVSVPVSVTVYDVTVPPTNRSTFRMNNWFTSAGWDYAGTEQAIPLQYGVKMYDANWWKVIGNIAADHAKHRNNVIWADFQALLIPNSSQDANGNYTFGWDTYDRFIQTFIDAGALQYIYQTPLIGGTYGSPQLHELQNVNGVLGHVRAPANTAAATAYLDTVFAALKAHLDSKCLDTTPTCAPGRRWSDVLYMSAVDEPTNADTAQMAAANWLYDRYHAHFPGGMTNEAQYNIAPSDHQRLSTLTPVGNDTDFDAHYAYYQSQRLAGKDLWLYDADHPIDDHLNRFISYPLAESRLIPLMESSVGAVGYLHWGWNYWVDPLDWNDYSKGFVTLDTFNYSNQVTASASSGNYMLVRPDKATYGIYDSVRSEAQLYGLQDYELLHQLSAVKPVTARALLNTLVTNTTTYDTSGADIDQRHKQILDALVAPGGDASFPFADDFSSGNDANWRHLNGSWSVTADPAYVQSSTGTASWDVVSAVAGRAYRDVAAAVDLQITGVNTADGGNSNWAGLTVHSLNPTDTDSGYLVAVRNNGGLFVYRSGTQLASTTVPGYTAGQPVHLRVVTRGSTIQVYANGTAPLLTVTDGSFPVGSIGLATGGASAKFSNVRINPMVNPVEAAAVTVSSSYEADGWSAGAAVDGAKGSGPASMGWSSALGTTPARTEWITADLGTAKPLSRIDLFPRSDGANTGMGFPVDFTVQVSADNTNWTTVASVTGSPRPGAGAQSFPFATTDVRFVKVTGTKLSTDQLGHYYMQFAEIQAAGGDLALGRPVSASSSVDDYGAGWVRPALTDGSVASNLGYSMGWSSRASTATGAEWATVDLGGATPVSRVDLTARTDGANTGLGFPVDFTVQVSPDNVNWTTVVTRTGYPRPTTAVQSFTFPAVTARYVKVSGTKLSADQFGTSYLQLGEMSVSS</sequence>
<dbReference type="EMBL" id="BSSA01000002">
    <property type="protein sequence ID" value="GLW68528.1"/>
    <property type="molecule type" value="Genomic_DNA"/>
</dbReference>
<evidence type="ECO:0000256" key="1">
    <source>
        <dbReference type="SAM" id="MobiDB-lite"/>
    </source>
</evidence>
<dbReference type="Proteomes" id="UP001165041">
    <property type="component" value="Unassembled WGS sequence"/>
</dbReference>
<dbReference type="SUPFAM" id="SSF49899">
    <property type="entry name" value="Concanavalin A-like lectins/glucanases"/>
    <property type="match status" value="1"/>
</dbReference>
<dbReference type="Pfam" id="PF13320">
    <property type="entry name" value="GH123_cat"/>
    <property type="match status" value="1"/>
</dbReference>
<organism evidence="4 5">
    <name type="scientific">Kitasatospora phosalacinea</name>
    <dbReference type="NCBI Taxonomy" id="2065"/>
    <lineage>
        <taxon>Bacteria</taxon>
        <taxon>Bacillati</taxon>
        <taxon>Actinomycetota</taxon>
        <taxon>Actinomycetes</taxon>
        <taxon>Kitasatosporales</taxon>
        <taxon>Streptomycetaceae</taxon>
        <taxon>Kitasatospora</taxon>
    </lineage>
</organism>
<accession>A0A9W6Q4Z5</accession>
<evidence type="ECO:0000256" key="2">
    <source>
        <dbReference type="SAM" id="SignalP"/>
    </source>
</evidence>
<evidence type="ECO:0000259" key="3">
    <source>
        <dbReference type="PROSITE" id="PS50022"/>
    </source>
</evidence>
<dbReference type="AlphaFoldDB" id="A0A9W6Q4Z5"/>
<dbReference type="Pfam" id="PF22680">
    <property type="entry name" value="Glyco_hydro_123_N_2"/>
    <property type="match status" value="1"/>
</dbReference>
<dbReference type="InterPro" id="IPR008979">
    <property type="entry name" value="Galactose-bd-like_sf"/>
</dbReference>
<dbReference type="InterPro" id="IPR000421">
    <property type="entry name" value="FA58C"/>
</dbReference>
<protein>
    <recommendedName>
        <fullName evidence="3">F5/8 type C domain-containing protein</fullName>
    </recommendedName>
</protein>
<dbReference type="InterPro" id="IPR053850">
    <property type="entry name" value="Glyco_hydro_123_N_2"/>
</dbReference>
<dbReference type="PROSITE" id="PS50022">
    <property type="entry name" value="FA58C_3"/>
    <property type="match status" value="2"/>
</dbReference>
<reference evidence="4" key="1">
    <citation type="submission" date="2023-02" db="EMBL/GenBank/DDBJ databases">
        <title>Kitasatospora phosalacinea NBRC 14627.</title>
        <authorList>
            <person name="Ichikawa N."/>
            <person name="Sato H."/>
            <person name="Tonouchi N."/>
        </authorList>
    </citation>
    <scope>NUCLEOTIDE SEQUENCE</scope>
    <source>
        <strain evidence="4">NBRC 14627</strain>
    </source>
</reference>
<dbReference type="SUPFAM" id="SSF49785">
    <property type="entry name" value="Galactose-binding domain-like"/>
    <property type="match status" value="2"/>
</dbReference>
<dbReference type="InterPro" id="IPR013320">
    <property type="entry name" value="ConA-like_dom_sf"/>
</dbReference>
<feature type="domain" description="F5/8 type C" evidence="3">
    <location>
        <begin position="928"/>
        <end position="1088"/>
    </location>
</feature>
<evidence type="ECO:0000313" key="5">
    <source>
        <dbReference type="Proteomes" id="UP001165041"/>
    </source>
</evidence>
<dbReference type="Pfam" id="PF00754">
    <property type="entry name" value="F5_F8_type_C"/>
    <property type="match status" value="2"/>
</dbReference>
<dbReference type="InterPro" id="IPR051941">
    <property type="entry name" value="BG_Antigen-Binding_Lectin"/>
</dbReference>
<dbReference type="PANTHER" id="PTHR45713:SF6">
    <property type="entry name" value="F5_8 TYPE C DOMAIN-CONTAINING PROTEIN"/>
    <property type="match status" value="1"/>
</dbReference>
<proteinExistence type="predicted"/>
<dbReference type="RefSeq" id="WP_285733682.1">
    <property type="nucleotide sequence ID" value="NZ_BSSA01000002.1"/>
</dbReference>
<feature type="domain" description="F5/8 type C" evidence="3">
    <location>
        <begin position="778"/>
        <end position="913"/>
    </location>
</feature>
<feature type="region of interest" description="Disordered" evidence="1">
    <location>
        <begin position="107"/>
        <end position="127"/>
    </location>
</feature>
<dbReference type="Gene3D" id="2.60.120.260">
    <property type="entry name" value="Galactose-binding domain-like"/>
    <property type="match status" value="2"/>
</dbReference>
<feature type="signal peptide" evidence="2">
    <location>
        <begin position="1"/>
        <end position="28"/>
    </location>
</feature>
<dbReference type="PANTHER" id="PTHR45713">
    <property type="entry name" value="FTP DOMAIN-CONTAINING PROTEIN"/>
    <property type="match status" value="1"/>
</dbReference>
<dbReference type="Gene3D" id="2.60.120.560">
    <property type="entry name" value="Exo-inulinase, domain 1"/>
    <property type="match status" value="1"/>
</dbReference>
<gene>
    <name evidence="4" type="ORF">Kpho02_08270</name>
</gene>
<evidence type="ECO:0000313" key="4">
    <source>
        <dbReference type="EMBL" id="GLW68528.1"/>
    </source>
</evidence>
<comment type="caution">
    <text evidence="4">The sequence shown here is derived from an EMBL/GenBank/DDBJ whole genome shotgun (WGS) entry which is preliminary data.</text>
</comment>
<dbReference type="InterPro" id="IPR025150">
    <property type="entry name" value="GH123_cat"/>
</dbReference>
<feature type="chain" id="PRO_5040902820" description="F5/8 type C domain-containing protein" evidence="2">
    <location>
        <begin position="29"/>
        <end position="1090"/>
    </location>
</feature>
<keyword evidence="2" id="KW-0732">Signal</keyword>